<comment type="function">
    <text evidence="5">PPIases accelerate the folding of proteins.</text>
</comment>
<keyword evidence="11" id="KW-1185">Reference proteome</keyword>
<gene>
    <name evidence="10" type="ORF">H8K47_01465</name>
</gene>
<evidence type="ECO:0000313" key="10">
    <source>
        <dbReference type="EMBL" id="MBC3934016.1"/>
    </source>
</evidence>
<dbReference type="SUPFAM" id="SSF54534">
    <property type="entry name" value="FKBP-like"/>
    <property type="match status" value="1"/>
</dbReference>
<evidence type="ECO:0000259" key="9">
    <source>
        <dbReference type="PROSITE" id="PS50059"/>
    </source>
</evidence>
<evidence type="ECO:0000256" key="8">
    <source>
        <dbReference type="SAM" id="SignalP"/>
    </source>
</evidence>
<dbReference type="EC" id="5.2.1.8" evidence="7"/>
<dbReference type="GO" id="GO:0003755">
    <property type="term" value="F:peptidyl-prolyl cis-trans isomerase activity"/>
    <property type="evidence" value="ECO:0007669"/>
    <property type="project" value="UniProtKB-UniRule"/>
</dbReference>
<dbReference type="Pfam" id="PF00254">
    <property type="entry name" value="FKBP_C"/>
    <property type="match status" value="1"/>
</dbReference>
<dbReference type="RefSeq" id="WP_186879641.1">
    <property type="nucleotide sequence ID" value="NZ_JACOGG010000001.1"/>
</dbReference>
<evidence type="ECO:0000256" key="1">
    <source>
        <dbReference type="ARBA" id="ARBA00000971"/>
    </source>
</evidence>
<proteinExistence type="inferred from homology"/>
<dbReference type="EMBL" id="JACOGG010000001">
    <property type="protein sequence ID" value="MBC3934016.1"/>
    <property type="molecule type" value="Genomic_DNA"/>
</dbReference>
<dbReference type="PROSITE" id="PS50059">
    <property type="entry name" value="FKBP_PPIASE"/>
    <property type="match status" value="1"/>
</dbReference>
<dbReference type="Proteomes" id="UP000612361">
    <property type="component" value="Unassembled WGS sequence"/>
</dbReference>
<feature type="domain" description="PPIase FKBP-type" evidence="9">
    <location>
        <begin position="54"/>
        <end position="148"/>
    </location>
</feature>
<feature type="signal peptide" evidence="8">
    <location>
        <begin position="1"/>
        <end position="22"/>
    </location>
</feature>
<dbReference type="PANTHER" id="PTHR43811">
    <property type="entry name" value="FKBP-TYPE PEPTIDYL-PROLYL CIS-TRANS ISOMERASE FKPA"/>
    <property type="match status" value="1"/>
</dbReference>
<feature type="chain" id="PRO_5036861766" description="Peptidyl-prolyl cis-trans isomerase" evidence="8">
    <location>
        <begin position="23"/>
        <end position="148"/>
    </location>
</feature>
<evidence type="ECO:0000256" key="4">
    <source>
        <dbReference type="ARBA" id="ARBA00023235"/>
    </source>
</evidence>
<dbReference type="Gene3D" id="3.10.50.40">
    <property type="match status" value="1"/>
</dbReference>
<organism evidence="10 11">
    <name type="scientific">Undibacterium rugosum</name>
    <dbReference type="NCBI Taxonomy" id="2762291"/>
    <lineage>
        <taxon>Bacteria</taxon>
        <taxon>Pseudomonadati</taxon>
        <taxon>Pseudomonadota</taxon>
        <taxon>Betaproteobacteria</taxon>
        <taxon>Burkholderiales</taxon>
        <taxon>Oxalobacteraceae</taxon>
        <taxon>Undibacterium</taxon>
    </lineage>
</organism>
<accession>A0A923I249</accession>
<comment type="similarity">
    <text evidence="2 7">Belongs to the FKBP-type PPIase family.</text>
</comment>
<sequence>MRSRLLAALLSLLAISALPVQAQTSASTEASSIINNGLQKLDVKTGSGKELQSGNIAIVHYTGWIYDSFAPRERGTQFDSSVGRGVFSFPVGAGKVIKGWDQGVVGMKVGGKRTLIVPSEMAYGARGAGAMIPPHSTLIFDIELLDVR</sequence>
<keyword evidence="8" id="KW-0732">Signal</keyword>
<dbReference type="FunFam" id="3.10.50.40:FF:000006">
    <property type="entry name" value="Peptidyl-prolyl cis-trans isomerase"/>
    <property type="match status" value="1"/>
</dbReference>
<reference evidence="10" key="1">
    <citation type="submission" date="2020-08" db="EMBL/GenBank/DDBJ databases">
        <title>Novel species isolated from subtropical streams in China.</title>
        <authorList>
            <person name="Lu H."/>
        </authorList>
    </citation>
    <scope>NUCLEOTIDE SEQUENCE</scope>
    <source>
        <strain evidence="10">CY7W</strain>
    </source>
</reference>
<name>A0A923I249_9BURK</name>
<evidence type="ECO:0000256" key="2">
    <source>
        <dbReference type="ARBA" id="ARBA00006577"/>
    </source>
</evidence>
<evidence type="ECO:0000256" key="5">
    <source>
        <dbReference type="ARBA" id="ARBA00056164"/>
    </source>
</evidence>
<evidence type="ECO:0000256" key="6">
    <source>
        <dbReference type="PROSITE-ProRule" id="PRU00277"/>
    </source>
</evidence>
<comment type="caution">
    <text evidence="10">The sequence shown here is derived from an EMBL/GenBank/DDBJ whole genome shotgun (WGS) entry which is preliminary data.</text>
</comment>
<dbReference type="PANTHER" id="PTHR43811:SF19">
    <property type="entry name" value="39 KDA FK506-BINDING NUCLEAR PROTEIN"/>
    <property type="match status" value="1"/>
</dbReference>
<dbReference type="AlphaFoldDB" id="A0A923I249"/>
<evidence type="ECO:0000256" key="3">
    <source>
        <dbReference type="ARBA" id="ARBA00023110"/>
    </source>
</evidence>
<keyword evidence="3 6" id="KW-0697">Rotamase</keyword>
<evidence type="ECO:0000313" key="11">
    <source>
        <dbReference type="Proteomes" id="UP000612361"/>
    </source>
</evidence>
<protein>
    <recommendedName>
        <fullName evidence="7">Peptidyl-prolyl cis-trans isomerase</fullName>
        <ecNumber evidence="7">5.2.1.8</ecNumber>
    </recommendedName>
</protein>
<comment type="catalytic activity">
    <reaction evidence="1 6 7">
        <text>[protein]-peptidylproline (omega=180) = [protein]-peptidylproline (omega=0)</text>
        <dbReference type="Rhea" id="RHEA:16237"/>
        <dbReference type="Rhea" id="RHEA-COMP:10747"/>
        <dbReference type="Rhea" id="RHEA-COMP:10748"/>
        <dbReference type="ChEBI" id="CHEBI:83833"/>
        <dbReference type="ChEBI" id="CHEBI:83834"/>
        <dbReference type="EC" id="5.2.1.8"/>
    </reaction>
</comment>
<dbReference type="InterPro" id="IPR001179">
    <property type="entry name" value="PPIase_FKBP_dom"/>
</dbReference>
<keyword evidence="4 6" id="KW-0413">Isomerase</keyword>
<dbReference type="InterPro" id="IPR046357">
    <property type="entry name" value="PPIase_dom_sf"/>
</dbReference>
<evidence type="ECO:0000256" key="7">
    <source>
        <dbReference type="RuleBase" id="RU003915"/>
    </source>
</evidence>